<protein>
    <submittedName>
        <fullName evidence="2">Uncharacterized protein</fullName>
    </submittedName>
</protein>
<keyword evidence="1" id="KW-0812">Transmembrane</keyword>
<dbReference type="Proteomes" id="UP000053237">
    <property type="component" value="Unassembled WGS sequence"/>
</dbReference>
<keyword evidence="3" id="KW-1185">Reference proteome</keyword>
<proteinExistence type="predicted"/>
<reference evidence="2 3" key="1">
    <citation type="submission" date="2012-05" db="EMBL/GenBank/DDBJ databases">
        <title>Recombination and specialization in a pathogen metapopulation.</title>
        <authorList>
            <person name="Gardiner A."/>
            <person name="Kemen E."/>
            <person name="Schultz-Larsen T."/>
            <person name="MacLean D."/>
            <person name="Van Oosterhout C."/>
            <person name="Jones J.D.G."/>
        </authorList>
    </citation>
    <scope>NUCLEOTIDE SEQUENCE [LARGE SCALE GENOMIC DNA]</scope>
    <source>
        <strain evidence="2 3">Ac Nc2</strain>
    </source>
</reference>
<evidence type="ECO:0000256" key="1">
    <source>
        <dbReference type="SAM" id="Phobius"/>
    </source>
</evidence>
<feature type="transmembrane region" description="Helical" evidence="1">
    <location>
        <begin position="100"/>
        <end position="117"/>
    </location>
</feature>
<comment type="caution">
    <text evidence="2">The sequence shown here is derived from an EMBL/GenBank/DDBJ whole genome shotgun (WGS) entry which is preliminary data.</text>
</comment>
<sequence length="142" mass="16274">MSNKPLSMFEHKNGSDKARRTSYKTRYRLSMQFQFFQCSIIIRIIGRHSVTRMGFSVLRISPVTFWSCNTLPVLFSTSWLHPMCRNCSVARDVNVCFLPPYNAFGLAIIALMYILMLRTPASTFASATCTVSAIWNDKRDKS</sequence>
<keyword evidence="1" id="KW-0472">Membrane</keyword>
<accession>A0A024FVT0</accession>
<dbReference type="InParanoid" id="A0A024FVT0"/>
<evidence type="ECO:0000313" key="3">
    <source>
        <dbReference type="Proteomes" id="UP000053237"/>
    </source>
</evidence>
<organism evidence="2 3">
    <name type="scientific">Albugo candida</name>
    <dbReference type="NCBI Taxonomy" id="65357"/>
    <lineage>
        <taxon>Eukaryota</taxon>
        <taxon>Sar</taxon>
        <taxon>Stramenopiles</taxon>
        <taxon>Oomycota</taxon>
        <taxon>Peronosporomycetes</taxon>
        <taxon>Albuginales</taxon>
        <taxon>Albuginaceae</taxon>
        <taxon>Albugo</taxon>
    </lineage>
</organism>
<dbReference type="EMBL" id="CAIX01000567">
    <property type="protein sequence ID" value="CCI11141.1"/>
    <property type="molecule type" value="Genomic_DNA"/>
</dbReference>
<evidence type="ECO:0000313" key="2">
    <source>
        <dbReference type="EMBL" id="CCI11141.1"/>
    </source>
</evidence>
<gene>
    <name evidence="2" type="ORF">BN9_124490</name>
</gene>
<name>A0A024FVT0_9STRA</name>
<dbReference type="AlphaFoldDB" id="A0A024FVT0"/>
<keyword evidence="1" id="KW-1133">Transmembrane helix</keyword>